<evidence type="ECO:0000313" key="1">
    <source>
        <dbReference type="EMBL" id="KAI3804392.1"/>
    </source>
</evidence>
<accession>A0ACB9I9B8</accession>
<evidence type="ECO:0000313" key="2">
    <source>
        <dbReference type="Proteomes" id="UP001056120"/>
    </source>
</evidence>
<organism evidence="1 2">
    <name type="scientific">Smallanthus sonchifolius</name>
    <dbReference type="NCBI Taxonomy" id="185202"/>
    <lineage>
        <taxon>Eukaryota</taxon>
        <taxon>Viridiplantae</taxon>
        <taxon>Streptophyta</taxon>
        <taxon>Embryophyta</taxon>
        <taxon>Tracheophyta</taxon>
        <taxon>Spermatophyta</taxon>
        <taxon>Magnoliopsida</taxon>
        <taxon>eudicotyledons</taxon>
        <taxon>Gunneridae</taxon>
        <taxon>Pentapetalae</taxon>
        <taxon>asterids</taxon>
        <taxon>campanulids</taxon>
        <taxon>Asterales</taxon>
        <taxon>Asteraceae</taxon>
        <taxon>Asteroideae</taxon>
        <taxon>Heliantheae alliance</taxon>
        <taxon>Millerieae</taxon>
        <taxon>Smallanthus</taxon>
    </lineage>
</organism>
<dbReference type="Proteomes" id="UP001056120">
    <property type="component" value="Linkage Group LG09"/>
</dbReference>
<name>A0ACB9I9B8_9ASTR</name>
<protein>
    <submittedName>
        <fullName evidence="1">Uncharacterized protein</fullName>
    </submittedName>
</protein>
<gene>
    <name evidence="1" type="ORF">L1987_25891</name>
</gene>
<reference evidence="1 2" key="2">
    <citation type="journal article" date="2022" name="Mol. Ecol. Resour.">
        <title>The genomes of chicory, endive, great burdock and yacon provide insights into Asteraceae paleo-polyploidization history and plant inulin production.</title>
        <authorList>
            <person name="Fan W."/>
            <person name="Wang S."/>
            <person name="Wang H."/>
            <person name="Wang A."/>
            <person name="Jiang F."/>
            <person name="Liu H."/>
            <person name="Zhao H."/>
            <person name="Xu D."/>
            <person name="Zhang Y."/>
        </authorList>
    </citation>
    <scope>NUCLEOTIDE SEQUENCE [LARGE SCALE GENOMIC DNA]</scope>
    <source>
        <strain evidence="2">cv. Yunnan</strain>
        <tissue evidence="1">Leaves</tissue>
    </source>
</reference>
<keyword evidence="2" id="KW-1185">Reference proteome</keyword>
<dbReference type="EMBL" id="CM042026">
    <property type="protein sequence ID" value="KAI3804392.1"/>
    <property type="molecule type" value="Genomic_DNA"/>
</dbReference>
<reference evidence="2" key="1">
    <citation type="journal article" date="2022" name="Mol. Ecol. Resour.">
        <title>The genomes of chicory, endive, great burdock and yacon provide insights into Asteraceae palaeo-polyploidization history and plant inulin production.</title>
        <authorList>
            <person name="Fan W."/>
            <person name="Wang S."/>
            <person name="Wang H."/>
            <person name="Wang A."/>
            <person name="Jiang F."/>
            <person name="Liu H."/>
            <person name="Zhao H."/>
            <person name="Xu D."/>
            <person name="Zhang Y."/>
        </authorList>
    </citation>
    <scope>NUCLEOTIDE SEQUENCE [LARGE SCALE GENOMIC DNA]</scope>
    <source>
        <strain evidence="2">cv. Yunnan</strain>
    </source>
</reference>
<sequence length="86" mass="9417">MGLIISWWPIDETSGAVRHQSAHSSFTYSLNPIVIITHRPPIYPHFAFIYSTPLTKISPLTSSANTTTTTSLPPLATTLQPPLSIN</sequence>
<proteinExistence type="predicted"/>
<comment type="caution">
    <text evidence="1">The sequence shown here is derived from an EMBL/GenBank/DDBJ whole genome shotgun (WGS) entry which is preliminary data.</text>
</comment>